<dbReference type="GeneID" id="59260463"/>
<dbReference type="RefSeq" id="XP_037198137.1">
    <property type="nucleotide sequence ID" value="XM_037336771.1"/>
</dbReference>
<feature type="compositionally biased region" description="Basic and acidic residues" evidence="1">
    <location>
        <begin position="562"/>
        <end position="608"/>
    </location>
</feature>
<name>A0A8H6B4U8_9HELO</name>
<protein>
    <submittedName>
        <fullName evidence="2">Uncharacterized protein</fullName>
    </submittedName>
</protein>
<feature type="region of interest" description="Disordered" evidence="1">
    <location>
        <begin position="383"/>
        <end position="466"/>
    </location>
</feature>
<feature type="compositionally biased region" description="Basic and acidic residues" evidence="1">
    <location>
        <begin position="37"/>
        <end position="51"/>
    </location>
</feature>
<comment type="caution">
    <text evidence="2">The sequence shown here is derived from an EMBL/GenBank/DDBJ whole genome shotgun (WGS) entry which is preliminary data.</text>
</comment>
<gene>
    <name evidence="2" type="ORF">Bfra_006398</name>
</gene>
<sequence length="655" mass="77003">MPSRDDDGDIHYSEKAGTAEQQKHATRTYTYKSCRQGGKDDESSRKSESKIRIQVRNVSWSPIRASLVRELIGKIYDKDEARLRVGKEKLFDHINASHTMKWTVDQRNNIAQLYTYNVDGEGQCRKGRHGERLGEVRPEDHDHPQGIWMQYNTLLGSGYVFNTTSDPNAREDILNQARELFVHRRPHPETIEGDWTYVKETGKKSKLVERKNLDHWTNQTKVDGLPWMARAGTETKAETKTETIGSGVTLPYKFRDYDLQVLNDCTVELDLVTLDILFGDYFSVRSIDPYEKEWIYWRITEGRNRNGRTDFFLSSYYPRKEKMSYHTPSNKKVWVVNNTTTGQSYLKVLELLKTTRAVNEIVQNESHWKLVWDQEKGRLTLKEISNGKSKENDTSRSRPRSHYEGAESVYHSSNEYQTGRRPEVRSTYRRSPSVSSRGGSNQERATDDRHREYRPRSNRSLALSAHGRYIGRDQDYIYSRNHHMAPTSGSSSGVESDVVGQDISFFDPRTAENGSLSSSTRRHTQTQTEESKERRPRGQNLKKVAKFFNSDYRQERTRKRNLSREEEWKEDQRKKEKRKEEKRQDEIKKMQKREEKKWERERTREDRKRRNSGGHSDWEWSYGDRERAREPLAHRKLKVSFSYQGSGRRKRGSDV</sequence>
<dbReference type="EMBL" id="JABFCT010000001">
    <property type="protein sequence ID" value="KAF5879193.1"/>
    <property type="molecule type" value="Genomic_DNA"/>
</dbReference>
<feature type="compositionally biased region" description="Basic and acidic residues" evidence="1">
    <location>
        <begin position="444"/>
        <end position="455"/>
    </location>
</feature>
<feature type="region of interest" description="Disordered" evidence="1">
    <location>
        <begin position="507"/>
        <end position="655"/>
    </location>
</feature>
<evidence type="ECO:0000313" key="3">
    <source>
        <dbReference type="Proteomes" id="UP000531561"/>
    </source>
</evidence>
<feature type="compositionally biased region" description="Low complexity" evidence="1">
    <location>
        <begin position="429"/>
        <end position="440"/>
    </location>
</feature>
<accession>A0A8H6B4U8</accession>
<dbReference type="AlphaFoldDB" id="A0A8H6B4U8"/>
<dbReference type="OrthoDB" id="3542976at2759"/>
<dbReference type="Proteomes" id="UP000531561">
    <property type="component" value="Unassembled WGS sequence"/>
</dbReference>
<proteinExistence type="predicted"/>
<evidence type="ECO:0000256" key="1">
    <source>
        <dbReference type="SAM" id="MobiDB-lite"/>
    </source>
</evidence>
<evidence type="ECO:0000313" key="2">
    <source>
        <dbReference type="EMBL" id="KAF5879193.1"/>
    </source>
</evidence>
<organism evidence="2 3">
    <name type="scientific">Botrytis fragariae</name>
    <dbReference type="NCBI Taxonomy" id="1964551"/>
    <lineage>
        <taxon>Eukaryota</taxon>
        <taxon>Fungi</taxon>
        <taxon>Dikarya</taxon>
        <taxon>Ascomycota</taxon>
        <taxon>Pezizomycotina</taxon>
        <taxon>Leotiomycetes</taxon>
        <taxon>Helotiales</taxon>
        <taxon>Sclerotiniaceae</taxon>
        <taxon>Botrytis</taxon>
    </lineage>
</organism>
<keyword evidence="3" id="KW-1185">Reference proteome</keyword>
<reference evidence="2 3" key="1">
    <citation type="journal article" date="2020" name="Phytopathology">
        <title>A high-quality genome resource of Botrytis fragariae, a new and rapidly spreading fungal pathogen causing strawberry gray mold in the U.S.A.</title>
        <authorList>
            <person name="Wu Y."/>
            <person name="Saski C.A."/>
            <person name="Schnabel G."/>
            <person name="Xiao S."/>
            <person name="Hu M."/>
        </authorList>
    </citation>
    <scope>NUCLEOTIDE SEQUENCE [LARGE SCALE GENOMIC DNA]</scope>
    <source>
        <strain evidence="2 3">BVB16</strain>
    </source>
</reference>
<feature type="compositionally biased region" description="Basic and acidic residues" evidence="1">
    <location>
        <begin position="616"/>
        <end position="633"/>
    </location>
</feature>
<feature type="compositionally biased region" description="Basic and acidic residues" evidence="1">
    <location>
        <begin position="388"/>
        <end position="405"/>
    </location>
</feature>
<feature type="region of interest" description="Disordered" evidence="1">
    <location>
        <begin position="1"/>
        <end position="51"/>
    </location>
</feature>